<feature type="compositionally biased region" description="Low complexity" evidence="1">
    <location>
        <begin position="1"/>
        <end position="10"/>
    </location>
</feature>
<protein>
    <submittedName>
        <fullName evidence="2">Uncharacterized protein</fullName>
    </submittedName>
</protein>
<dbReference type="Proteomes" id="UP001280121">
    <property type="component" value="Unassembled WGS sequence"/>
</dbReference>
<dbReference type="EMBL" id="JANJYI010000009">
    <property type="protein sequence ID" value="KAK2636962.1"/>
    <property type="molecule type" value="Genomic_DNA"/>
</dbReference>
<proteinExistence type="predicted"/>
<evidence type="ECO:0000313" key="3">
    <source>
        <dbReference type="Proteomes" id="UP001280121"/>
    </source>
</evidence>
<name>A0AAD9WNS4_9ROSI</name>
<keyword evidence="3" id="KW-1185">Reference proteome</keyword>
<feature type="region of interest" description="Disordered" evidence="1">
    <location>
        <begin position="1"/>
        <end position="22"/>
    </location>
</feature>
<evidence type="ECO:0000313" key="2">
    <source>
        <dbReference type="EMBL" id="KAK2636962.1"/>
    </source>
</evidence>
<accession>A0AAD9WNS4</accession>
<reference evidence="2" key="1">
    <citation type="journal article" date="2023" name="Plant J.">
        <title>Genome sequences and population genomics provide insights into the demographic history, inbreeding, and mutation load of two 'living fossil' tree species of Dipteronia.</title>
        <authorList>
            <person name="Feng Y."/>
            <person name="Comes H.P."/>
            <person name="Chen J."/>
            <person name="Zhu S."/>
            <person name="Lu R."/>
            <person name="Zhang X."/>
            <person name="Li P."/>
            <person name="Qiu J."/>
            <person name="Olsen K.M."/>
            <person name="Qiu Y."/>
        </authorList>
    </citation>
    <scope>NUCLEOTIDE SEQUENCE</scope>
    <source>
        <strain evidence="2">KIB01</strain>
    </source>
</reference>
<gene>
    <name evidence="2" type="ORF">Ddye_031754</name>
</gene>
<feature type="compositionally biased region" description="Basic and acidic residues" evidence="1">
    <location>
        <begin position="84"/>
        <end position="99"/>
    </location>
</feature>
<comment type="caution">
    <text evidence="2">The sequence shown here is derived from an EMBL/GenBank/DDBJ whole genome shotgun (WGS) entry which is preliminary data.</text>
</comment>
<evidence type="ECO:0000256" key="1">
    <source>
        <dbReference type="SAM" id="MobiDB-lite"/>
    </source>
</evidence>
<organism evidence="2 3">
    <name type="scientific">Dipteronia dyeriana</name>
    <dbReference type="NCBI Taxonomy" id="168575"/>
    <lineage>
        <taxon>Eukaryota</taxon>
        <taxon>Viridiplantae</taxon>
        <taxon>Streptophyta</taxon>
        <taxon>Embryophyta</taxon>
        <taxon>Tracheophyta</taxon>
        <taxon>Spermatophyta</taxon>
        <taxon>Magnoliopsida</taxon>
        <taxon>eudicotyledons</taxon>
        <taxon>Gunneridae</taxon>
        <taxon>Pentapetalae</taxon>
        <taxon>rosids</taxon>
        <taxon>malvids</taxon>
        <taxon>Sapindales</taxon>
        <taxon>Sapindaceae</taxon>
        <taxon>Hippocastanoideae</taxon>
        <taxon>Acereae</taxon>
        <taxon>Dipteronia</taxon>
    </lineage>
</organism>
<dbReference type="AlphaFoldDB" id="A0AAD9WNS4"/>
<feature type="region of interest" description="Disordered" evidence="1">
    <location>
        <begin position="75"/>
        <end position="99"/>
    </location>
</feature>
<feature type="compositionally biased region" description="Basic and acidic residues" evidence="1">
    <location>
        <begin position="11"/>
        <end position="22"/>
    </location>
</feature>
<sequence>MEAEQSSSISEAEKKDATTSKLDSKEDFTTIFDKDSESQFLNSFDFDFDFDFVNCDHFKQANKKNDEVCADINLLPEPEDKELEEPSRDEEKDGGTPTK</sequence>